<keyword evidence="1 3" id="KW-0732">Signal</keyword>
<evidence type="ECO:0000256" key="3">
    <source>
        <dbReference type="SAM" id="SignalP"/>
    </source>
</evidence>
<dbReference type="PROSITE" id="PS00562">
    <property type="entry name" value="CBM1_1"/>
    <property type="match status" value="1"/>
</dbReference>
<dbReference type="AlphaFoldDB" id="A0A067CD31"/>
<dbReference type="KEGG" id="spar:SPRG_07800"/>
<name>A0A067CD31_SAPPC</name>
<reference evidence="5 6" key="1">
    <citation type="journal article" date="2013" name="PLoS Genet.">
        <title>Distinctive expansion of potential virulence genes in the genome of the oomycete fish pathogen Saprolegnia parasitica.</title>
        <authorList>
            <person name="Jiang R.H."/>
            <person name="de Bruijn I."/>
            <person name="Haas B.J."/>
            <person name="Belmonte R."/>
            <person name="Lobach L."/>
            <person name="Christie J."/>
            <person name="van den Ackerveken G."/>
            <person name="Bottin A."/>
            <person name="Bulone V."/>
            <person name="Diaz-Moreno S.M."/>
            <person name="Dumas B."/>
            <person name="Fan L."/>
            <person name="Gaulin E."/>
            <person name="Govers F."/>
            <person name="Grenville-Briggs L.J."/>
            <person name="Horner N.R."/>
            <person name="Levin J.Z."/>
            <person name="Mammella M."/>
            <person name="Meijer H.J."/>
            <person name="Morris P."/>
            <person name="Nusbaum C."/>
            <person name="Oome S."/>
            <person name="Phillips A.J."/>
            <person name="van Rooyen D."/>
            <person name="Rzeszutek E."/>
            <person name="Saraiva M."/>
            <person name="Secombes C.J."/>
            <person name="Seidl M.F."/>
            <person name="Snel B."/>
            <person name="Stassen J.H."/>
            <person name="Sykes S."/>
            <person name="Tripathy S."/>
            <person name="van den Berg H."/>
            <person name="Vega-Arreguin J.C."/>
            <person name="Wawra S."/>
            <person name="Young S.K."/>
            <person name="Zeng Q."/>
            <person name="Dieguez-Uribeondo J."/>
            <person name="Russ C."/>
            <person name="Tyler B.M."/>
            <person name="van West P."/>
        </authorList>
    </citation>
    <scope>NUCLEOTIDE SEQUENCE [LARGE SCALE GENOMIC DNA]</scope>
    <source>
        <strain evidence="5 6">CBS 223.65</strain>
    </source>
</reference>
<dbReference type="GeneID" id="24130052"/>
<dbReference type="GO" id="GO:0030245">
    <property type="term" value="P:cellulose catabolic process"/>
    <property type="evidence" value="ECO:0007669"/>
    <property type="project" value="InterPro"/>
</dbReference>
<feature type="signal peptide" evidence="3">
    <location>
        <begin position="1"/>
        <end position="21"/>
    </location>
</feature>
<dbReference type="GO" id="GO:0030248">
    <property type="term" value="F:cellulose binding"/>
    <property type="evidence" value="ECO:0007669"/>
    <property type="project" value="InterPro"/>
</dbReference>
<sequence>MKIASLLALTGLGYLANPASAAICAGVTPYSYQVAVQTNAQFAPAINELKKYSVATWYVDNGGNPIDALLAACPTDTPVIVVYGLPQKDCAAGFSGGGSNSNADQYKAWIQSLANKVGNRKVIYILEPDAIGLLANNNCATQNGYLGNLQNAMRILSANANAQIYADVASWAIQDKAVAILKSLGKVTGIAINTSGYHATAEMNQVCESYSKQTGGLHCIIDTSRNFNGSPQSEWCNARSGGIGAPPTAQTGNPLVDYYLWIKVPGESDGQCYGQSSDALIGPGAGQFFPDGFKSLWDQGYFVAHGFPKIGQTTASPTKAPSTPKPPTPAPTPKPWTPVPTSAPTPKPWTPAPTQAPSTPKPWTQPPATPSLRPTTPPQGTIPSWGQCGGKAYTGPTTCVAGCYCKYQNDWYHQCLPTN</sequence>
<dbReference type="Pfam" id="PF00734">
    <property type="entry name" value="CBM_1"/>
    <property type="match status" value="1"/>
</dbReference>
<dbReference type="OMA" id="WAIQDKA"/>
<dbReference type="OrthoDB" id="76432at2759"/>
<dbReference type="Proteomes" id="UP000030745">
    <property type="component" value="Unassembled WGS sequence"/>
</dbReference>
<feature type="compositionally biased region" description="Low complexity" evidence="2">
    <location>
        <begin position="313"/>
        <end position="322"/>
    </location>
</feature>
<dbReference type="VEuPathDB" id="FungiDB:SPRG_07800"/>
<dbReference type="PANTHER" id="PTHR34876:SF4">
    <property type="entry name" value="1,4-BETA-D-GLUCAN CELLOBIOHYDROLASE C-RELATED"/>
    <property type="match status" value="1"/>
</dbReference>
<feature type="compositionally biased region" description="Pro residues" evidence="2">
    <location>
        <begin position="323"/>
        <end position="351"/>
    </location>
</feature>
<dbReference type="InterPro" id="IPR035971">
    <property type="entry name" value="CBD_sf"/>
</dbReference>
<dbReference type="SMART" id="SM00236">
    <property type="entry name" value="fCBD"/>
    <property type="match status" value="1"/>
</dbReference>
<proteinExistence type="predicted"/>
<gene>
    <name evidence="5" type="ORF">SPRG_07800</name>
</gene>
<evidence type="ECO:0000259" key="4">
    <source>
        <dbReference type="PROSITE" id="PS51164"/>
    </source>
</evidence>
<evidence type="ECO:0000256" key="2">
    <source>
        <dbReference type="SAM" id="MobiDB-lite"/>
    </source>
</evidence>
<evidence type="ECO:0000256" key="1">
    <source>
        <dbReference type="ARBA" id="ARBA00022729"/>
    </source>
</evidence>
<dbReference type="SUPFAM" id="SSF51989">
    <property type="entry name" value="Glycosyl hydrolases family 6, cellulases"/>
    <property type="match status" value="1"/>
</dbReference>
<feature type="region of interest" description="Disordered" evidence="2">
    <location>
        <begin position="312"/>
        <end position="383"/>
    </location>
</feature>
<organism evidence="5 6">
    <name type="scientific">Saprolegnia parasitica (strain CBS 223.65)</name>
    <dbReference type="NCBI Taxonomy" id="695850"/>
    <lineage>
        <taxon>Eukaryota</taxon>
        <taxon>Sar</taxon>
        <taxon>Stramenopiles</taxon>
        <taxon>Oomycota</taxon>
        <taxon>Saprolegniomycetes</taxon>
        <taxon>Saprolegniales</taxon>
        <taxon>Saprolegniaceae</taxon>
        <taxon>Saprolegnia</taxon>
    </lineage>
</organism>
<dbReference type="PROSITE" id="PS51164">
    <property type="entry name" value="CBM1_2"/>
    <property type="match status" value="1"/>
</dbReference>
<accession>A0A067CD31</accession>
<evidence type="ECO:0000313" key="5">
    <source>
        <dbReference type="EMBL" id="KDO27090.1"/>
    </source>
</evidence>
<dbReference type="InterPro" id="IPR036434">
    <property type="entry name" value="Beta_cellobiohydrolase_sf"/>
</dbReference>
<feature type="domain" description="CBM1" evidence="4">
    <location>
        <begin position="380"/>
        <end position="416"/>
    </location>
</feature>
<dbReference type="PANTHER" id="PTHR34876">
    <property type="match status" value="1"/>
</dbReference>
<dbReference type="Pfam" id="PF01341">
    <property type="entry name" value="Glyco_hydro_6"/>
    <property type="match status" value="1"/>
</dbReference>
<keyword evidence="6" id="KW-1185">Reference proteome</keyword>
<protein>
    <recommendedName>
        <fullName evidence="4">CBM1 domain-containing protein</fullName>
    </recommendedName>
</protein>
<dbReference type="RefSeq" id="XP_012202184.1">
    <property type="nucleotide sequence ID" value="XM_012346794.1"/>
</dbReference>
<dbReference type="Gene3D" id="3.20.20.40">
    <property type="entry name" value="1, 4-beta cellobiohydrolase"/>
    <property type="match status" value="1"/>
</dbReference>
<feature type="compositionally biased region" description="Polar residues" evidence="2">
    <location>
        <begin position="372"/>
        <end position="383"/>
    </location>
</feature>
<dbReference type="InterPro" id="IPR000254">
    <property type="entry name" value="CBD"/>
</dbReference>
<dbReference type="PRINTS" id="PR00733">
    <property type="entry name" value="GLHYDRLASE6"/>
</dbReference>
<evidence type="ECO:0000313" key="6">
    <source>
        <dbReference type="Proteomes" id="UP000030745"/>
    </source>
</evidence>
<feature type="compositionally biased region" description="Pro residues" evidence="2">
    <location>
        <begin position="359"/>
        <end position="369"/>
    </location>
</feature>
<dbReference type="EMBL" id="KK583219">
    <property type="protein sequence ID" value="KDO27090.1"/>
    <property type="molecule type" value="Genomic_DNA"/>
</dbReference>
<dbReference type="InterPro" id="IPR016288">
    <property type="entry name" value="Beta_cellobiohydrolase"/>
</dbReference>
<dbReference type="GO" id="GO:0004553">
    <property type="term" value="F:hydrolase activity, hydrolyzing O-glycosyl compounds"/>
    <property type="evidence" value="ECO:0007669"/>
    <property type="project" value="InterPro"/>
</dbReference>
<dbReference type="SUPFAM" id="SSF57180">
    <property type="entry name" value="Cellulose-binding domain"/>
    <property type="match status" value="1"/>
</dbReference>
<dbReference type="GO" id="GO:0005576">
    <property type="term" value="C:extracellular region"/>
    <property type="evidence" value="ECO:0007669"/>
    <property type="project" value="InterPro"/>
</dbReference>
<feature type="chain" id="PRO_5025658378" description="CBM1 domain-containing protein" evidence="3">
    <location>
        <begin position="22"/>
        <end position="419"/>
    </location>
</feature>